<reference evidence="2 3" key="1">
    <citation type="submission" date="2016-10" db="EMBL/GenBank/DDBJ databases">
        <authorList>
            <person name="de Groot N.N."/>
        </authorList>
    </citation>
    <scope>NUCLEOTIDE SEQUENCE [LARGE SCALE GENOMIC DNA]</scope>
    <source>
        <strain evidence="2 3">CDM_5</strain>
    </source>
</reference>
<dbReference type="Gene3D" id="1.10.10.10">
    <property type="entry name" value="Winged helix-like DNA-binding domain superfamily/Winged helix DNA-binding domain"/>
    <property type="match status" value="1"/>
</dbReference>
<dbReference type="RefSeq" id="WP_074796620.1">
    <property type="nucleotide sequence ID" value="NZ_FOAD01000014.1"/>
</dbReference>
<accession>A0A1H7UU83</accession>
<dbReference type="OrthoDB" id="293673at2157"/>
<dbReference type="InterPro" id="IPR010163">
    <property type="entry name" value="Csa3"/>
</dbReference>
<dbReference type="NCBIfam" id="TIGR01884">
    <property type="entry name" value="cas_HTH"/>
    <property type="match status" value="1"/>
</dbReference>
<dbReference type="SUPFAM" id="SSF46785">
    <property type="entry name" value="Winged helix' DNA-binding domain"/>
    <property type="match status" value="1"/>
</dbReference>
<evidence type="ECO:0000259" key="1">
    <source>
        <dbReference type="Pfam" id="PF22662"/>
    </source>
</evidence>
<sequence>MRTYVSTIGYYDTRVVRPVLDHGLTAGDKIVLLRPYNDDADGDSAVADVKRIFSELGPDVEVVVEEITYDDFQTAVVECVAVLRAASGDTIANFGGGPREIFLPFSIAALVMTDQLDTVLQFTDIDEDVIELTLPELLAAPPAKTTPTLKAISDVGGTSTLPALAEQSGQSRSTVGRHLDELDACGAVTTAKHGKTRHVELTLGGRLQLCRRE</sequence>
<dbReference type="Gene3D" id="3.40.50.11700">
    <property type="match status" value="1"/>
</dbReference>
<name>A0A1H7UU83_HALLR</name>
<dbReference type="AlphaFoldDB" id="A0A1H7UU83"/>
<proteinExistence type="predicted"/>
<organism evidence="2 3">
    <name type="scientific">Haloferax larsenii</name>
    <dbReference type="NCBI Taxonomy" id="302484"/>
    <lineage>
        <taxon>Archaea</taxon>
        <taxon>Methanobacteriati</taxon>
        <taxon>Methanobacteriota</taxon>
        <taxon>Stenosarchaea group</taxon>
        <taxon>Halobacteria</taxon>
        <taxon>Halobacteriales</taxon>
        <taxon>Haloferacaceae</taxon>
        <taxon>Haloferax</taxon>
    </lineage>
</organism>
<dbReference type="InterPro" id="IPR054588">
    <property type="entry name" value="Csa3_N"/>
</dbReference>
<evidence type="ECO:0000313" key="3">
    <source>
        <dbReference type="Proteomes" id="UP000183894"/>
    </source>
</evidence>
<gene>
    <name evidence="2" type="ORF">SAMN04488691_11437</name>
</gene>
<feature type="domain" description="Csa3 N-terminal" evidence="1">
    <location>
        <begin position="2"/>
        <end position="115"/>
    </location>
</feature>
<dbReference type="InterPro" id="IPR036388">
    <property type="entry name" value="WH-like_DNA-bd_sf"/>
</dbReference>
<dbReference type="InterPro" id="IPR036390">
    <property type="entry name" value="WH_DNA-bd_sf"/>
</dbReference>
<dbReference type="Proteomes" id="UP000183894">
    <property type="component" value="Unassembled WGS sequence"/>
</dbReference>
<dbReference type="Pfam" id="PF22662">
    <property type="entry name" value="Csa3_N"/>
    <property type="match status" value="1"/>
</dbReference>
<protein>
    <submittedName>
        <fullName evidence="2">CRISPR-associated protein Csa3</fullName>
    </submittedName>
</protein>
<evidence type="ECO:0000313" key="2">
    <source>
        <dbReference type="EMBL" id="SEM00404.1"/>
    </source>
</evidence>
<dbReference type="EMBL" id="FOAD01000014">
    <property type="protein sequence ID" value="SEM00404.1"/>
    <property type="molecule type" value="Genomic_DNA"/>
</dbReference>